<evidence type="ECO:0000256" key="2">
    <source>
        <dbReference type="ARBA" id="ARBA00022525"/>
    </source>
</evidence>
<keyword evidence="7" id="KW-0130">Cell adhesion</keyword>
<dbReference type="OrthoDB" id="9981301at2759"/>
<feature type="domain" description="Laminin EGF-like" evidence="14">
    <location>
        <begin position="937"/>
        <end position="987"/>
    </location>
</feature>
<dbReference type="GeneID" id="119720838"/>
<evidence type="ECO:0000256" key="11">
    <source>
        <dbReference type="ARBA" id="ARBA00023292"/>
    </source>
</evidence>
<dbReference type="InterPro" id="IPR050440">
    <property type="entry name" value="Laminin/Netrin_ECM"/>
</dbReference>
<sequence length="1914" mass="205131">MKFQNLGKMVFPKLMVLCLALLVLPTRAQNVNQQNCETTDSNGTTHYQACLADAEVLYNLNILPTVEPEDHTCGYGQTINENIYCTLDISKECSLCDATNASLSHPPQYSYDQPTPGQPTWWQSITWYNYPTPLEVNLTLSLNHSYTINSEIKIVFQSSLPRRMVLEKSSDYGQTWQPYQYYAYSCSYFGMTHADAAATPTEVICSESYSSGPQTALYSGGEVLFTVQDRLTLLTSSPFPQDFQRAYENATELKAFLEVTDLRLRLLYPATDGLEWTYQFQSLIHYYYAISNIGTFLICNCNLHGKYCHVNDNSETVCQCSHNTMGKNCEQCLPLYNNRPWAAGSTLPYPGGTPNECEKCVCNEHSDSCTYDESLGQGVCDDCTDNTAGPSCEICISGYHRNTSVLASSPDSCIECNCEPIGTVVNGTSCSQFSVDGKPVGQCNCIDNVEGRACDVCMDEYYGLLLEDQLGTCKDCNCNLLGTINASNVCEKQAGACPCKPSTDTRTCGECKDGYYGYPTTETEECAACDCNVGGSTSPVCNKVSGRCSCRSNITDRQCAVTDQGFYFEFLDSNSYDSWEADSDCVRTSDVPVDLFTGAGFQTCYQGNQVTFRGVTAATSLADALFYRPAIRYTYTSSTPWQQANLNIVVAQSDANPSLCPVAVGTSISTLVISLPPGTATAWYASEREALTLDRRCRYDVTLTLSARGTGAQEIAIDALVIMPATTSFSVYTQADASMMEFYTACISNMTAMATRQSAVDQCQAFMFAVSAEVNDGAVECDCDPAGTVGSGCSSYGGGCTCKSGVGGRRCDRCLPGFYGFTAQGCTPCNCDATGSRSLACDFDTGQCPCKSGITMAGQLNDQGTAGGRQCSNCLANYYGFSTGGGCLPCNCNADGSSSLQCSETGVCACKETITGTQCDNCLPGYFLFSADGCTPCNCNLDGSTSTSCHPDQGTCACKPNAQGIKCDRCRLGYFNLQPANPDGCQPCFCYGHGSQCNAAPSYIASTIADAFTVGSSNSWTATDPSALTVNPSNIRVTHPATSPSASYVYLLAPEAYLGKHLDLYSQRFSYTMKLDTGTVETMSAQYLIVTGGRSNMAVYYTDEVFIPGLTERQFEATFYESKWRLVDLERVPTVSEFQEILSDIASIRIRASFGAGTASTFYSVAMDTALYVNNPGDFTSFVTTMEQCSCNVATNTMGLSCEQCQPGTFRQNSVGTPFDACLPCDCNGRATSCDAVTGICEGCQLGTVGDHCENCAANVQEPLCDRCLPDHYGFGTELFGGACSPCNCNATGTGGATQCDMQTGQCPCTGNYGGMLCDACQLNYYNYFVGCLRCDMCYDSISAEHTDLASRSANLTNFIATLRAADMSTTLGPFYTRLMTAYDQTLQLVETTNAVINEGDNLGTLVMSLNTTMHQLLASLRGTIKSGLESADQSLVTTDELVGQALEAVVGVEQALAGAYNGLTSGDIQSMQSILSQLTTDLASIQTQLSTLQASVDSQEALLTQTVTNLTEIAEDTVQTAESALMTAQQAQSVHDNTTAHTAALVTKANQVSDLGRRTQQAVSEVKKRAEEAKTAGEDGKGAELSARIGQLASDIDGVIESAMTKSTEAAMIEAQAGVQQAANSHIITEVTETGTQTASLVTDVNSTLTDVNARYDRALAANQSTSEAVTTSEASFSAAEEMLSIVQNFDSQASDAQTAADQAVLTQPDIQTLTTQTVAVATELRGQLTGVSSDARDGLNVANHAFMTAQTEGQSIDSVNQQATQLARESSIKLQDTNQTSDSVRAVNTTQLQPAKAQCDTYAPQLQSLESTVTQANADAQSATDRALDAQTTVNRLLAEIRNIQQADLSALPALMERIRQARATFTQGDFAQLVASLSSSVQEQQAWLEASQAQATEIQSQIDALESFRVN</sequence>
<dbReference type="PANTHER" id="PTHR10574:SF440">
    <property type="entry name" value="LAMININ EGF-LIKE DOMAIN-CONTAINING PROTEIN"/>
    <property type="match status" value="1"/>
</dbReference>
<feature type="disulfide bond" evidence="12">
    <location>
        <begin position="781"/>
        <end position="793"/>
    </location>
</feature>
<comment type="subcellular location">
    <subcellularLocation>
        <location evidence="1">Secreted</location>
        <location evidence="1">Extracellular space</location>
        <location evidence="1">Extracellular matrix</location>
        <location evidence="1">Basement membrane</location>
    </subcellularLocation>
</comment>
<evidence type="ECO:0000259" key="14">
    <source>
        <dbReference type="PROSITE" id="PS50027"/>
    </source>
</evidence>
<comment type="caution">
    <text evidence="12">Lacks conserved residue(s) required for the propagation of feature annotation.</text>
</comment>
<feature type="disulfide bond" evidence="12">
    <location>
        <begin position="939"/>
        <end position="956"/>
    </location>
</feature>
<dbReference type="PROSITE" id="PS51116">
    <property type="entry name" value="LAMININ_IVB"/>
    <property type="match status" value="1"/>
</dbReference>
<dbReference type="Gene3D" id="2.10.25.10">
    <property type="entry name" value="Laminin"/>
    <property type="match status" value="11"/>
</dbReference>
<dbReference type="SUPFAM" id="SSF57196">
    <property type="entry name" value="EGF/Laminin"/>
    <property type="match status" value="7"/>
</dbReference>
<evidence type="ECO:0000256" key="10">
    <source>
        <dbReference type="ARBA" id="ARBA00023180"/>
    </source>
</evidence>
<dbReference type="PRINTS" id="PR00011">
    <property type="entry name" value="EGFLAMININ"/>
</dbReference>
<dbReference type="PROSITE" id="PS01248">
    <property type="entry name" value="EGF_LAM_1"/>
    <property type="match status" value="3"/>
</dbReference>
<dbReference type="Pfam" id="PF00055">
    <property type="entry name" value="Laminin_N"/>
    <property type="match status" value="1"/>
</dbReference>
<dbReference type="Proteomes" id="UP000887568">
    <property type="component" value="Unplaced"/>
</dbReference>
<dbReference type="GO" id="GO:0009887">
    <property type="term" value="P:animal organ morphogenesis"/>
    <property type="evidence" value="ECO:0007669"/>
    <property type="project" value="TreeGrafter"/>
</dbReference>
<dbReference type="InterPro" id="IPR013015">
    <property type="entry name" value="Laminin_IV_B"/>
</dbReference>
<evidence type="ECO:0000259" key="16">
    <source>
        <dbReference type="PROSITE" id="PS51116"/>
    </source>
</evidence>
<evidence type="ECO:0000256" key="5">
    <source>
        <dbReference type="ARBA" id="ARBA00022737"/>
    </source>
</evidence>
<dbReference type="FunFam" id="2.10.25.10:FF:000074">
    <property type="entry name" value="Laminin subunit alpha"/>
    <property type="match status" value="1"/>
</dbReference>
<evidence type="ECO:0000313" key="19">
    <source>
        <dbReference type="Proteomes" id="UP000887568"/>
    </source>
</evidence>
<keyword evidence="2" id="KW-0964">Secreted</keyword>
<dbReference type="PROSITE" id="PS51115">
    <property type="entry name" value="LAMININ_IVA"/>
    <property type="match status" value="1"/>
</dbReference>
<organism evidence="18 19">
    <name type="scientific">Patiria miniata</name>
    <name type="common">Bat star</name>
    <name type="synonym">Asterina miniata</name>
    <dbReference type="NCBI Taxonomy" id="46514"/>
    <lineage>
        <taxon>Eukaryota</taxon>
        <taxon>Metazoa</taxon>
        <taxon>Echinodermata</taxon>
        <taxon>Eleutherozoa</taxon>
        <taxon>Asterozoa</taxon>
        <taxon>Asteroidea</taxon>
        <taxon>Valvatacea</taxon>
        <taxon>Valvatida</taxon>
        <taxon>Asterinidae</taxon>
        <taxon>Patiria</taxon>
    </lineage>
</organism>
<feature type="disulfide bond" evidence="12">
    <location>
        <begin position="829"/>
        <end position="841"/>
    </location>
</feature>
<dbReference type="InterPro" id="IPR000034">
    <property type="entry name" value="Laminin_IV"/>
</dbReference>
<dbReference type="GO" id="GO:0005604">
    <property type="term" value="C:basement membrane"/>
    <property type="evidence" value="ECO:0007669"/>
    <property type="project" value="UniProtKB-SubCell"/>
</dbReference>
<feature type="domain" description="Laminin EGF-like" evidence="14">
    <location>
        <begin position="829"/>
        <end position="889"/>
    </location>
</feature>
<evidence type="ECO:0000256" key="4">
    <source>
        <dbReference type="ARBA" id="ARBA00022729"/>
    </source>
</evidence>
<dbReference type="EnsemblMetazoa" id="XM_038190694.1">
    <property type="protein sequence ID" value="XP_038046622.1"/>
    <property type="gene ID" value="LOC119720838"/>
</dbReference>
<accession>A0A913Z4H5</accession>
<evidence type="ECO:0000256" key="1">
    <source>
        <dbReference type="ARBA" id="ARBA00004302"/>
    </source>
</evidence>
<dbReference type="GO" id="GO:0007155">
    <property type="term" value="P:cell adhesion"/>
    <property type="evidence" value="ECO:0007669"/>
    <property type="project" value="UniProtKB-KW"/>
</dbReference>
<evidence type="ECO:0000256" key="13">
    <source>
        <dbReference type="SAM" id="SignalP"/>
    </source>
</evidence>
<evidence type="ECO:0000256" key="12">
    <source>
        <dbReference type="PROSITE-ProRule" id="PRU00460"/>
    </source>
</evidence>
<feature type="disulfide bond" evidence="12">
    <location>
        <begin position="890"/>
        <end position="902"/>
    </location>
</feature>
<keyword evidence="9 12" id="KW-1015">Disulfide bond</keyword>
<dbReference type="SMART" id="SM00136">
    <property type="entry name" value="LamNT"/>
    <property type="match status" value="1"/>
</dbReference>
<evidence type="ECO:0000256" key="7">
    <source>
        <dbReference type="ARBA" id="ARBA00022889"/>
    </source>
</evidence>
<dbReference type="PROSITE" id="PS51117">
    <property type="entry name" value="LAMININ_NTER"/>
    <property type="match status" value="1"/>
</dbReference>
<dbReference type="SMART" id="SM00281">
    <property type="entry name" value="LamB"/>
    <property type="match status" value="1"/>
</dbReference>
<feature type="domain" description="Laminin N-terminal" evidence="17">
    <location>
        <begin position="46"/>
        <end position="298"/>
    </location>
</feature>
<keyword evidence="10" id="KW-0325">Glycoprotein</keyword>
<feature type="disulfide bond" evidence="12">
    <location>
        <begin position="958"/>
        <end position="967"/>
    </location>
</feature>
<feature type="domain" description="Laminin EGF-like" evidence="14">
    <location>
        <begin position="476"/>
        <end position="528"/>
    </location>
</feature>
<dbReference type="FunFam" id="2.10.25.10:FF:000094">
    <property type="entry name" value="Laminin subunit alpha-2"/>
    <property type="match status" value="1"/>
</dbReference>
<dbReference type="InterPro" id="IPR056863">
    <property type="entry name" value="LMN_ATRN_NET-like_EGF"/>
</dbReference>
<keyword evidence="11 12" id="KW-0424">Laminin EGF-like domain</keyword>
<evidence type="ECO:0000256" key="9">
    <source>
        <dbReference type="ARBA" id="ARBA00023157"/>
    </source>
</evidence>
<proteinExistence type="predicted"/>
<name>A0A913Z4H5_PATMI</name>
<feature type="disulfide bond" evidence="12">
    <location>
        <begin position="802"/>
        <end position="811"/>
    </location>
</feature>
<feature type="disulfide bond" evidence="12">
    <location>
        <begin position="783"/>
        <end position="800"/>
    </location>
</feature>
<evidence type="ECO:0000256" key="6">
    <source>
        <dbReference type="ARBA" id="ARBA00022869"/>
    </source>
</evidence>
<keyword evidence="4 13" id="KW-0732">Signal</keyword>
<keyword evidence="6" id="KW-0084">Basement membrane</keyword>
<dbReference type="SMART" id="SM00180">
    <property type="entry name" value="EGF_Lam"/>
    <property type="match status" value="12"/>
</dbReference>
<feature type="domain" description="Laminin EGF-like" evidence="14">
    <location>
        <begin position="781"/>
        <end position="828"/>
    </location>
</feature>
<feature type="disulfide bond" evidence="12">
    <location>
        <begin position="937"/>
        <end position="949"/>
    </location>
</feature>
<feature type="domain" description="Laminin IV type B" evidence="16">
    <location>
        <begin position="560"/>
        <end position="775"/>
    </location>
</feature>
<protein>
    <submittedName>
        <fullName evidence="18">Uncharacterized protein</fullName>
    </submittedName>
</protein>
<dbReference type="FunFam" id="2.10.25.10:FF:000090">
    <property type="entry name" value="laminin subunit alpha"/>
    <property type="match status" value="1"/>
</dbReference>
<feature type="disulfide bond" evidence="12">
    <location>
        <begin position="499"/>
        <end position="508"/>
    </location>
</feature>
<feature type="disulfide bond" evidence="12">
    <location>
        <begin position="910"/>
        <end position="919"/>
    </location>
</feature>
<evidence type="ECO:0000313" key="18">
    <source>
        <dbReference type="EnsemblMetazoa" id="XP_038046622.1"/>
    </source>
</evidence>
<dbReference type="Gene3D" id="2.60.120.260">
    <property type="entry name" value="Galactose-binding domain-like"/>
    <property type="match status" value="1"/>
</dbReference>
<dbReference type="Pfam" id="PF24973">
    <property type="entry name" value="EGF_LMN_ATRN"/>
    <property type="match status" value="1"/>
</dbReference>
<dbReference type="PROSITE" id="PS50027">
    <property type="entry name" value="EGF_LAM_2"/>
    <property type="match status" value="5"/>
</dbReference>
<dbReference type="GO" id="GO:0009888">
    <property type="term" value="P:tissue development"/>
    <property type="evidence" value="ECO:0007669"/>
    <property type="project" value="TreeGrafter"/>
</dbReference>
<feature type="domain" description="Laminin EGF-like" evidence="14">
    <location>
        <begin position="890"/>
        <end position="936"/>
    </location>
</feature>
<evidence type="ECO:0000259" key="15">
    <source>
        <dbReference type="PROSITE" id="PS51115"/>
    </source>
</evidence>
<dbReference type="InterPro" id="IPR008211">
    <property type="entry name" value="Laminin_N"/>
</dbReference>
<dbReference type="OMA" id="CACKPNA"/>
<keyword evidence="5" id="KW-0677">Repeat</keyword>
<feature type="domain" description="Laminin IV type A" evidence="15">
    <location>
        <begin position="1015"/>
        <end position="1188"/>
    </location>
</feature>
<dbReference type="InterPro" id="IPR002049">
    <property type="entry name" value="LE_dom"/>
</dbReference>
<feature type="chain" id="PRO_5037540584" evidence="13">
    <location>
        <begin position="29"/>
        <end position="1914"/>
    </location>
</feature>
<keyword evidence="8" id="KW-0175">Coiled coil</keyword>
<evidence type="ECO:0000256" key="3">
    <source>
        <dbReference type="ARBA" id="ARBA00022530"/>
    </source>
</evidence>
<dbReference type="CDD" id="cd00055">
    <property type="entry name" value="EGF_Lam"/>
    <property type="match status" value="10"/>
</dbReference>
<feature type="disulfide bond" evidence="12">
    <location>
        <begin position="831"/>
        <end position="848"/>
    </location>
</feature>
<keyword evidence="3" id="KW-0272">Extracellular matrix</keyword>
<dbReference type="Pfam" id="PF21199">
    <property type="entry name" value="LAMININ_IV_B"/>
    <property type="match status" value="1"/>
</dbReference>
<dbReference type="RefSeq" id="XP_038046622.1">
    <property type="nucleotide sequence ID" value="XM_038190694.1"/>
</dbReference>
<dbReference type="PANTHER" id="PTHR10574">
    <property type="entry name" value="NETRIN/LAMININ-RELATED"/>
    <property type="match status" value="1"/>
</dbReference>
<dbReference type="Pfam" id="PF00052">
    <property type="entry name" value="Laminin_B"/>
    <property type="match status" value="1"/>
</dbReference>
<dbReference type="FunFam" id="2.10.25.10:FF:000275">
    <property type="entry name" value="usherin"/>
    <property type="match status" value="1"/>
</dbReference>
<evidence type="ECO:0000259" key="17">
    <source>
        <dbReference type="PROSITE" id="PS51117"/>
    </source>
</evidence>
<keyword evidence="19" id="KW-1185">Reference proteome</keyword>
<evidence type="ECO:0000256" key="8">
    <source>
        <dbReference type="ARBA" id="ARBA00023054"/>
    </source>
</evidence>
<reference evidence="18" key="1">
    <citation type="submission" date="2022-11" db="UniProtKB">
        <authorList>
            <consortium name="EnsemblMetazoa"/>
        </authorList>
    </citation>
    <scope>IDENTIFICATION</scope>
</reference>
<dbReference type="Pfam" id="PF00053">
    <property type="entry name" value="EGF_laminin"/>
    <property type="match status" value="11"/>
</dbReference>
<feature type="signal peptide" evidence="13">
    <location>
        <begin position="1"/>
        <end position="28"/>
    </location>
</feature>